<name>A0A016U2N8_9BILA</name>
<organism evidence="5 6">
    <name type="scientific">Ancylostoma ceylanicum</name>
    <dbReference type="NCBI Taxonomy" id="53326"/>
    <lineage>
        <taxon>Eukaryota</taxon>
        <taxon>Metazoa</taxon>
        <taxon>Ecdysozoa</taxon>
        <taxon>Nematoda</taxon>
        <taxon>Chromadorea</taxon>
        <taxon>Rhabditida</taxon>
        <taxon>Rhabditina</taxon>
        <taxon>Rhabditomorpha</taxon>
        <taxon>Strongyloidea</taxon>
        <taxon>Ancylostomatidae</taxon>
        <taxon>Ancylostomatinae</taxon>
        <taxon>Ancylostoma</taxon>
    </lineage>
</organism>
<evidence type="ECO:0000256" key="4">
    <source>
        <dbReference type="ARBA" id="ARBA00022729"/>
    </source>
</evidence>
<dbReference type="GO" id="GO:0005576">
    <property type="term" value="C:extracellular region"/>
    <property type="evidence" value="ECO:0007669"/>
    <property type="project" value="UniProtKB-SubCell"/>
</dbReference>
<protein>
    <submittedName>
        <fullName evidence="5">Uncharacterized protein</fullName>
    </submittedName>
</protein>
<gene>
    <name evidence="5" type="primary">Acey_s0062.g3373</name>
    <name evidence="5" type="ORF">Y032_0062g3373</name>
</gene>
<dbReference type="Proteomes" id="UP000024635">
    <property type="component" value="Unassembled WGS sequence"/>
</dbReference>
<keyword evidence="4" id="KW-0732">Signal</keyword>
<dbReference type="InterPro" id="IPR001534">
    <property type="entry name" value="Transthyretin-like"/>
</dbReference>
<evidence type="ECO:0000256" key="3">
    <source>
        <dbReference type="ARBA" id="ARBA00022525"/>
    </source>
</evidence>
<comment type="caution">
    <text evidence="5">The sequence shown here is derived from an EMBL/GenBank/DDBJ whole genome shotgun (WGS) entry which is preliminary data.</text>
</comment>
<evidence type="ECO:0000313" key="5">
    <source>
        <dbReference type="EMBL" id="EYC09122.1"/>
    </source>
</evidence>
<sequence length="144" mass="16384">MKVVILSLLIPSCYGFLWIIGWKQSVGVKGKLVCDGEPATGVKVKLYERELFFDRKLDQAKTDTNGTFELWGSAREITKIDPQLNIYHKCNYTGSCYKKISMKVPSKYIVKGKDVDVDNVDNYFDIGIVELSKDMKDETVECIN</sequence>
<evidence type="ECO:0000256" key="2">
    <source>
        <dbReference type="ARBA" id="ARBA00010112"/>
    </source>
</evidence>
<dbReference type="PANTHER" id="PTHR21700">
    <property type="entry name" value="TRANSTHYRETIN-LIKE FAMILY PROTEIN-RELATED"/>
    <property type="match status" value="1"/>
</dbReference>
<keyword evidence="3" id="KW-0964">Secreted</keyword>
<dbReference type="PANTHER" id="PTHR21700:SF24">
    <property type="entry name" value="TRANSTHYRETIN-LIKE FAMILY PROTEIN"/>
    <property type="match status" value="1"/>
</dbReference>
<proteinExistence type="inferred from homology"/>
<dbReference type="Gene3D" id="2.60.40.3330">
    <property type="match status" value="1"/>
</dbReference>
<accession>A0A016U2N8</accession>
<dbReference type="AlphaFoldDB" id="A0A016U2N8"/>
<reference evidence="6" key="1">
    <citation type="journal article" date="2015" name="Nat. Genet.">
        <title>The genome and transcriptome of the zoonotic hookworm Ancylostoma ceylanicum identify infection-specific gene families.</title>
        <authorList>
            <person name="Schwarz E.M."/>
            <person name="Hu Y."/>
            <person name="Antoshechkin I."/>
            <person name="Miller M.M."/>
            <person name="Sternberg P.W."/>
            <person name="Aroian R.V."/>
        </authorList>
    </citation>
    <scope>NUCLEOTIDE SEQUENCE</scope>
    <source>
        <strain evidence="6">HY135</strain>
    </source>
</reference>
<dbReference type="Pfam" id="PF01060">
    <property type="entry name" value="TTR-52"/>
    <property type="match status" value="1"/>
</dbReference>
<dbReference type="STRING" id="53326.A0A016U2N8"/>
<dbReference type="GO" id="GO:0009986">
    <property type="term" value="C:cell surface"/>
    <property type="evidence" value="ECO:0007669"/>
    <property type="project" value="InterPro"/>
</dbReference>
<comment type="subcellular location">
    <subcellularLocation>
        <location evidence="1">Secreted</location>
    </subcellularLocation>
</comment>
<comment type="similarity">
    <text evidence="2">Belongs to the nematode transthyretin-like family.</text>
</comment>
<dbReference type="OrthoDB" id="5819678at2759"/>
<dbReference type="InterPro" id="IPR038479">
    <property type="entry name" value="Transthyretin-like_sf"/>
</dbReference>
<keyword evidence="6" id="KW-1185">Reference proteome</keyword>
<evidence type="ECO:0000256" key="1">
    <source>
        <dbReference type="ARBA" id="ARBA00004613"/>
    </source>
</evidence>
<evidence type="ECO:0000313" key="6">
    <source>
        <dbReference type="Proteomes" id="UP000024635"/>
    </source>
</evidence>
<dbReference type="EMBL" id="JARK01001398">
    <property type="protein sequence ID" value="EYC09122.1"/>
    <property type="molecule type" value="Genomic_DNA"/>
</dbReference>